<dbReference type="InterPro" id="IPR007273">
    <property type="entry name" value="SCAMP"/>
</dbReference>
<dbReference type="EMBL" id="OA564547">
    <property type="protein sequence ID" value="CAD7194692.1"/>
    <property type="molecule type" value="Genomic_DNA"/>
</dbReference>
<feature type="transmembrane region" description="Helical" evidence="5">
    <location>
        <begin position="230"/>
        <end position="253"/>
    </location>
</feature>
<name>A0A7R8Z4Y7_TIMDO</name>
<evidence type="ECO:0000313" key="7">
    <source>
        <dbReference type="EMBL" id="CAD7194692.1"/>
    </source>
</evidence>
<evidence type="ECO:0000256" key="2">
    <source>
        <dbReference type="ARBA" id="ARBA00022692"/>
    </source>
</evidence>
<feature type="transmembrane region" description="Helical" evidence="5">
    <location>
        <begin position="197"/>
        <end position="218"/>
    </location>
</feature>
<evidence type="ECO:0000256" key="5">
    <source>
        <dbReference type="RuleBase" id="RU363122"/>
    </source>
</evidence>
<dbReference type="GO" id="GO:0032588">
    <property type="term" value="C:trans-Golgi network membrane"/>
    <property type="evidence" value="ECO:0007669"/>
    <property type="project" value="TreeGrafter"/>
</dbReference>
<feature type="compositionally biased region" description="Polar residues" evidence="6">
    <location>
        <begin position="24"/>
        <end position="34"/>
    </location>
</feature>
<evidence type="ECO:0000256" key="4">
    <source>
        <dbReference type="ARBA" id="ARBA00023136"/>
    </source>
</evidence>
<keyword evidence="5" id="KW-0813">Transport</keyword>
<feature type="region of interest" description="Disordered" evidence="6">
    <location>
        <begin position="1"/>
        <end position="103"/>
    </location>
</feature>
<gene>
    <name evidence="7" type="ORF">TDIB3V08_LOCUS1108</name>
</gene>
<reference evidence="7" key="1">
    <citation type="submission" date="2020-11" db="EMBL/GenBank/DDBJ databases">
        <authorList>
            <person name="Tran Van P."/>
        </authorList>
    </citation>
    <scope>NUCLEOTIDE SEQUENCE</scope>
</reference>
<protein>
    <recommendedName>
        <fullName evidence="5">Secretory carrier-associated membrane protein</fullName>
        <shortName evidence="5">Secretory carrier membrane protein</shortName>
    </recommendedName>
</protein>
<comment type="subcellular location">
    <subcellularLocation>
        <location evidence="1 5">Membrane</location>
        <topology evidence="1 5">Multi-pass membrane protein</topology>
    </subcellularLocation>
</comment>
<feature type="compositionally biased region" description="Polar residues" evidence="6">
    <location>
        <begin position="88"/>
        <end position="102"/>
    </location>
</feature>
<dbReference type="GO" id="GO:0055038">
    <property type="term" value="C:recycling endosome membrane"/>
    <property type="evidence" value="ECO:0007669"/>
    <property type="project" value="TreeGrafter"/>
</dbReference>
<feature type="transmembrane region" description="Helical" evidence="5">
    <location>
        <begin position="169"/>
        <end position="191"/>
    </location>
</feature>
<keyword evidence="4 5" id="KW-0472">Membrane</keyword>
<dbReference type="PANTHER" id="PTHR10687:SF2">
    <property type="entry name" value="SECRETORY CARRIER-ASSOCIATED MEMBRANE PROTEIN"/>
    <property type="match status" value="1"/>
</dbReference>
<sequence length="352" mass="39445">MSGFDENPFGEPTVDNPFADPAVQQVTANTNNVQRGLEDYNPFADQADQRPAAVRGAANPPQYQTTPSAQPAIMQPTQEIPPPVYAKSGQQQAPTQQISTAEFQRRQEELEKKAQELARREEELRNAPYNARRNNWPPLPEKCCFQPCFYQDINVDIPLEFQRIVRMLYYLWMFHGCVMILNILGGMALMIHQGDFTTFGLAILYLILFTPFSFLCWYRPAYKAFRSDSSFNFMVFFFVFFFQFMVTVIQTIGIPGSGTCGILTAIKCFDSTVGGATVGVITLIIALCFGSAASMDLLLISKIHRIYRSTGASFAKAQQEFTSEFLRNEHVQSAATNAAAAGVRAQMSSSRY</sequence>
<dbReference type="Pfam" id="PF04144">
    <property type="entry name" value="SCAMP"/>
    <property type="match status" value="1"/>
</dbReference>
<dbReference type="AlphaFoldDB" id="A0A7R8Z4Y7"/>
<accession>A0A7R8Z4Y7</accession>
<keyword evidence="2 5" id="KW-0812">Transmembrane</keyword>
<dbReference type="GO" id="GO:0015031">
    <property type="term" value="P:protein transport"/>
    <property type="evidence" value="ECO:0007669"/>
    <property type="project" value="InterPro"/>
</dbReference>
<organism evidence="7">
    <name type="scientific">Timema douglasi</name>
    <name type="common">Walking stick</name>
    <dbReference type="NCBI Taxonomy" id="61478"/>
    <lineage>
        <taxon>Eukaryota</taxon>
        <taxon>Metazoa</taxon>
        <taxon>Ecdysozoa</taxon>
        <taxon>Arthropoda</taxon>
        <taxon>Hexapoda</taxon>
        <taxon>Insecta</taxon>
        <taxon>Pterygota</taxon>
        <taxon>Neoptera</taxon>
        <taxon>Polyneoptera</taxon>
        <taxon>Phasmatodea</taxon>
        <taxon>Timematodea</taxon>
        <taxon>Timematoidea</taxon>
        <taxon>Timematidae</taxon>
        <taxon>Timema</taxon>
    </lineage>
</organism>
<dbReference type="PANTHER" id="PTHR10687">
    <property type="entry name" value="SECRETORY CARRIER-ASSOCIATED MEMBRANE PROTEIN SCAMP"/>
    <property type="match status" value="1"/>
</dbReference>
<feature type="transmembrane region" description="Helical" evidence="5">
    <location>
        <begin position="273"/>
        <end position="299"/>
    </location>
</feature>
<evidence type="ECO:0000256" key="1">
    <source>
        <dbReference type="ARBA" id="ARBA00004141"/>
    </source>
</evidence>
<keyword evidence="3 5" id="KW-1133">Transmembrane helix</keyword>
<evidence type="ECO:0000256" key="3">
    <source>
        <dbReference type="ARBA" id="ARBA00022989"/>
    </source>
</evidence>
<evidence type="ECO:0000256" key="6">
    <source>
        <dbReference type="SAM" id="MobiDB-lite"/>
    </source>
</evidence>
<proteinExistence type="inferred from homology"/>
<comment type="similarity">
    <text evidence="5">Belongs to the SCAMP family.</text>
</comment>